<dbReference type="Pfam" id="PF00326">
    <property type="entry name" value="Peptidase_S9"/>
    <property type="match status" value="1"/>
</dbReference>
<keyword evidence="2" id="KW-0378">Hydrolase</keyword>
<dbReference type="PANTHER" id="PTHR42881:SF13">
    <property type="entry name" value="PROLYL ENDOPEPTIDASE"/>
    <property type="match status" value="1"/>
</dbReference>
<dbReference type="GO" id="GO:0070012">
    <property type="term" value="F:oligopeptidase activity"/>
    <property type="evidence" value="ECO:0007669"/>
    <property type="project" value="TreeGrafter"/>
</dbReference>
<evidence type="ECO:0000313" key="7">
    <source>
        <dbReference type="Proteomes" id="UP000019760"/>
    </source>
</evidence>
<comment type="caution">
    <text evidence="6">The sequence shown here is derived from an EMBL/GenBank/DDBJ whole genome shotgun (WGS) entry which is preliminary data.</text>
</comment>
<dbReference type="EMBL" id="BAND01000038">
    <property type="protein sequence ID" value="GAJ28805.1"/>
    <property type="molecule type" value="Genomic_DNA"/>
</dbReference>
<dbReference type="Gene3D" id="3.40.50.1820">
    <property type="entry name" value="alpha/beta hydrolase"/>
    <property type="match status" value="1"/>
</dbReference>
<name>A0A023D4U6_ACIMT</name>
<dbReference type="AlphaFoldDB" id="A0A023D4U6"/>
<evidence type="ECO:0000313" key="6">
    <source>
        <dbReference type="EMBL" id="GAJ28805.1"/>
    </source>
</evidence>
<dbReference type="GO" id="GO:0004252">
    <property type="term" value="F:serine-type endopeptidase activity"/>
    <property type="evidence" value="ECO:0007669"/>
    <property type="project" value="InterPro"/>
</dbReference>
<dbReference type="SUPFAM" id="SSF50993">
    <property type="entry name" value="Peptidase/esterase 'gauge' domain"/>
    <property type="match status" value="1"/>
</dbReference>
<dbReference type="InterPro" id="IPR001375">
    <property type="entry name" value="Peptidase_S9_cat"/>
</dbReference>
<protein>
    <submittedName>
        <fullName evidence="6">Prolyl-oligopeptidase</fullName>
    </submittedName>
</protein>
<keyword evidence="1" id="KW-0645">Protease</keyword>
<dbReference type="OrthoDB" id="9801421at2"/>
<evidence type="ECO:0000259" key="5">
    <source>
        <dbReference type="Pfam" id="PF02897"/>
    </source>
</evidence>
<dbReference type="InterPro" id="IPR002470">
    <property type="entry name" value="Peptidase_S9A"/>
</dbReference>
<dbReference type="PRINTS" id="PR00862">
    <property type="entry name" value="PROLIGOPTASE"/>
</dbReference>
<gene>
    <name evidence="6" type="ORF">Amme_038_054</name>
</gene>
<dbReference type="Gene3D" id="2.130.10.120">
    <property type="entry name" value="Prolyl oligopeptidase, N-terminal domain"/>
    <property type="match status" value="1"/>
</dbReference>
<feature type="domain" description="Peptidase S9 prolyl oligopeptidase catalytic" evidence="4">
    <location>
        <begin position="500"/>
        <end position="699"/>
    </location>
</feature>
<dbReference type="InterPro" id="IPR029058">
    <property type="entry name" value="AB_hydrolase_fold"/>
</dbReference>
<evidence type="ECO:0000259" key="4">
    <source>
        <dbReference type="Pfam" id="PF00326"/>
    </source>
</evidence>
<feature type="domain" description="Peptidase S9A N-terminal" evidence="5">
    <location>
        <begin position="38"/>
        <end position="431"/>
    </location>
</feature>
<dbReference type="GO" id="GO:0005829">
    <property type="term" value="C:cytosol"/>
    <property type="evidence" value="ECO:0007669"/>
    <property type="project" value="TreeGrafter"/>
</dbReference>
<dbReference type="InterPro" id="IPR051167">
    <property type="entry name" value="Prolyl_oligopep/macrocyclase"/>
</dbReference>
<dbReference type="Proteomes" id="UP000019760">
    <property type="component" value="Unassembled WGS sequence"/>
</dbReference>
<evidence type="ECO:0000256" key="1">
    <source>
        <dbReference type="ARBA" id="ARBA00022670"/>
    </source>
</evidence>
<reference evidence="7" key="1">
    <citation type="journal article" date="2014" name="FEMS Microbiol. Lett.">
        <title>Draft Genomic DNA Sequence of the Facultatively Methylotrophic Bacterium Acidomonas methanolica type strain MB58.</title>
        <authorList>
            <person name="Higashiura N."/>
            <person name="Hadano H."/>
            <person name="Hirakawa H."/>
            <person name="Matsutani M."/>
            <person name="Takabe S."/>
            <person name="Matsushita K."/>
            <person name="Azuma Y."/>
        </authorList>
    </citation>
    <scope>NUCLEOTIDE SEQUENCE [LARGE SCALE GENOMIC DNA]</scope>
    <source>
        <strain evidence="7">MB58</strain>
    </source>
</reference>
<dbReference type="InterPro" id="IPR023302">
    <property type="entry name" value="Pept_S9A_N"/>
</dbReference>
<evidence type="ECO:0000256" key="2">
    <source>
        <dbReference type="ARBA" id="ARBA00022801"/>
    </source>
</evidence>
<organism evidence="6 7">
    <name type="scientific">Acidomonas methanolica NBRC 104435</name>
    <dbReference type="NCBI Taxonomy" id="1231351"/>
    <lineage>
        <taxon>Bacteria</taxon>
        <taxon>Pseudomonadati</taxon>
        <taxon>Pseudomonadota</taxon>
        <taxon>Alphaproteobacteria</taxon>
        <taxon>Acetobacterales</taxon>
        <taxon>Acetobacteraceae</taxon>
        <taxon>Acidomonas</taxon>
    </lineage>
</organism>
<dbReference type="SUPFAM" id="SSF53474">
    <property type="entry name" value="alpha/beta-Hydrolases"/>
    <property type="match status" value="1"/>
</dbReference>
<keyword evidence="7" id="KW-1185">Reference proteome</keyword>
<dbReference type="RefSeq" id="WP_052511829.1">
    <property type="nucleotide sequence ID" value="NZ_BAND01000038.1"/>
</dbReference>
<dbReference type="GO" id="GO:0006508">
    <property type="term" value="P:proteolysis"/>
    <property type="evidence" value="ECO:0007669"/>
    <property type="project" value="UniProtKB-KW"/>
</dbReference>
<sequence length="707" mass="79050">MIDQTSGWKVKRYWGLFLVVCSAFGLARAADIPSRVQLEDVEGNAALGWVRAQNARTTADLQSDMRYKHFYNEVLKVEQSPQRLALPEQIDGSIYNFWQDAEHPRGIWRVSKPAAFNSGAPEWTTIFDVDRLALIDHADWVFQGAECLEPHAERCLIALSISGEDANTLREFDLRRHRFVPGGFLLPHSKQTAVWVDRESLLVARAWDDLPDSLTKSGYPYIVRLVRRGAPLNQAIEVARGSVDDMSVAPVTLRDESGRRLLLIERSKDFFTVTYSRFDPVSAAVTPLALPSRIGFLGYFGGRLVLRLDQDWQAGSAHFQRGSIVAVDPSQPEQAVQTIFVPNSRESTGDIDIGKGGVLAVVYENVQPRLSVFTPHDGKWSEHKVKLPANTSATIVSASVDDRTAYVESQGYIRAPALMSVDTKSFKTRPVSHTPDLFRAADLVTEQYWTHSTDGTAIPYFVVHRRNWHLDGRNPVLFTAYGGFDLSYLPTYYPDLGKTWFEHGGVYVVGNIRGGGEFGPAWHEAGMKSGRQRAYDDFASIGRDLFARKITDAAHLAIRGRSNGGLLMGVEFTQHPEMWKAVVIGVPLLDMLNFEHMAAGASWAAEYGRTSVPEERSFLERISPLQALKPDTRYPMPFIFTSTKDDRVGPVHARLFAAKLEAYGKPFYYYEDTEGGHAGTVNAREIAHERALEAVYLTRAVMDKPAH</sequence>
<proteinExistence type="predicted"/>
<evidence type="ECO:0000256" key="3">
    <source>
        <dbReference type="ARBA" id="ARBA00022825"/>
    </source>
</evidence>
<reference evidence="6 7" key="2">
    <citation type="journal article" date="2014" name="FEMS Microbiol. Lett.">
        <title>Draft genomic DNA sequence of the facultatively methylotrophic bacterium Acidomonas methanolica type strain MB58.</title>
        <authorList>
            <person name="Higashiura N."/>
            <person name="Hadano H."/>
            <person name="Hirakawa H."/>
            <person name="Matsutani M."/>
            <person name="Takabe S."/>
            <person name="Matsushita K."/>
            <person name="Azuma Y."/>
        </authorList>
    </citation>
    <scope>NUCLEOTIDE SEQUENCE [LARGE SCALE GENOMIC DNA]</scope>
    <source>
        <strain evidence="6 7">MB58</strain>
    </source>
</reference>
<dbReference type="PANTHER" id="PTHR42881">
    <property type="entry name" value="PROLYL ENDOPEPTIDASE"/>
    <property type="match status" value="1"/>
</dbReference>
<accession>A0A023D4U6</accession>
<dbReference type="Pfam" id="PF02897">
    <property type="entry name" value="Peptidase_S9_N"/>
    <property type="match status" value="1"/>
</dbReference>
<keyword evidence="3" id="KW-0720">Serine protease</keyword>